<dbReference type="SUPFAM" id="SSF141371">
    <property type="entry name" value="PilZ domain-like"/>
    <property type="match status" value="1"/>
</dbReference>
<organism evidence="2 3">
    <name type="scientific">Carboxydocella sporoproducens DSM 16521</name>
    <dbReference type="NCBI Taxonomy" id="1121270"/>
    <lineage>
        <taxon>Bacteria</taxon>
        <taxon>Bacillati</taxon>
        <taxon>Bacillota</taxon>
        <taxon>Clostridia</taxon>
        <taxon>Eubacteriales</taxon>
        <taxon>Clostridiales Family XVI. Incertae Sedis</taxon>
        <taxon>Carboxydocella</taxon>
    </lineage>
</organism>
<evidence type="ECO:0000313" key="2">
    <source>
        <dbReference type="EMBL" id="SJZ99903.1"/>
    </source>
</evidence>
<dbReference type="AlphaFoldDB" id="A0A1T4Q832"/>
<sequence>MAERRHFRWHTQLPLYFEVAQFGTYPIEHLRGKRGRGQTYDLAEEGLSFFSALRLPVNMILLLELTIPELGTLKLKGRVVRSRPWQEGWLTGVQFIGFNGPRRQALREHIAHQVKSQYQLIEYL</sequence>
<evidence type="ECO:0000259" key="1">
    <source>
        <dbReference type="Pfam" id="PF07238"/>
    </source>
</evidence>
<dbReference type="InterPro" id="IPR009875">
    <property type="entry name" value="PilZ_domain"/>
</dbReference>
<dbReference type="RefSeq" id="WP_078665627.1">
    <property type="nucleotide sequence ID" value="NZ_FUXM01000017.1"/>
</dbReference>
<gene>
    <name evidence="2" type="ORF">SAMN02745885_01567</name>
</gene>
<accession>A0A1T4Q832</accession>
<dbReference type="EMBL" id="FUXM01000017">
    <property type="protein sequence ID" value="SJZ99903.1"/>
    <property type="molecule type" value="Genomic_DNA"/>
</dbReference>
<evidence type="ECO:0000313" key="3">
    <source>
        <dbReference type="Proteomes" id="UP000189933"/>
    </source>
</evidence>
<reference evidence="3" key="1">
    <citation type="submission" date="2017-02" db="EMBL/GenBank/DDBJ databases">
        <authorList>
            <person name="Varghese N."/>
            <person name="Submissions S."/>
        </authorList>
    </citation>
    <scope>NUCLEOTIDE SEQUENCE [LARGE SCALE GENOMIC DNA]</scope>
    <source>
        <strain evidence="3">DSM 16521</strain>
    </source>
</reference>
<feature type="domain" description="PilZ" evidence="1">
    <location>
        <begin position="29"/>
        <end position="111"/>
    </location>
</feature>
<dbReference type="GO" id="GO:0035438">
    <property type="term" value="F:cyclic-di-GMP binding"/>
    <property type="evidence" value="ECO:0007669"/>
    <property type="project" value="InterPro"/>
</dbReference>
<dbReference type="Proteomes" id="UP000189933">
    <property type="component" value="Unassembled WGS sequence"/>
</dbReference>
<keyword evidence="3" id="KW-1185">Reference proteome</keyword>
<name>A0A1T4Q832_9FIRM</name>
<dbReference type="Gene3D" id="2.40.10.220">
    <property type="entry name" value="predicted glycosyltransferase like domains"/>
    <property type="match status" value="1"/>
</dbReference>
<dbReference type="Pfam" id="PF07238">
    <property type="entry name" value="PilZ"/>
    <property type="match status" value="1"/>
</dbReference>
<proteinExistence type="predicted"/>
<protein>
    <submittedName>
        <fullName evidence="2">PilZ domain-containing protein</fullName>
    </submittedName>
</protein>